<dbReference type="PANTHER" id="PTHR42693">
    <property type="entry name" value="ARYLSULFATASE FAMILY MEMBER"/>
    <property type="match status" value="1"/>
</dbReference>
<proteinExistence type="inferred from homology"/>
<comment type="similarity">
    <text evidence="2">Belongs to the sulfatase family.</text>
</comment>
<evidence type="ECO:0000259" key="8">
    <source>
        <dbReference type="Pfam" id="PF00884"/>
    </source>
</evidence>
<keyword evidence="3" id="KW-0479">Metal-binding</keyword>
<dbReference type="OrthoDB" id="1390125at2"/>
<dbReference type="GO" id="GO:0046872">
    <property type="term" value="F:metal ion binding"/>
    <property type="evidence" value="ECO:0007669"/>
    <property type="project" value="UniProtKB-KW"/>
</dbReference>
<organism evidence="9 10">
    <name type="scientific">Neolewinella agarilytica</name>
    <dbReference type="NCBI Taxonomy" id="478744"/>
    <lineage>
        <taxon>Bacteria</taxon>
        <taxon>Pseudomonadati</taxon>
        <taxon>Bacteroidota</taxon>
        <taxon>Saprospiria</taxon>
        <taxon>Saprospirales</taxon>
        <taxon>Lewinellaceae</taxon>
        <taxon>Neolewinella</taxon>
    </lineage>
</organism>
<evidence type="ECO:0000313" key="10">
    <source>
        <dbReference type="Proteomes" id="UP000199021"/>
    </source>
</evidence>
<feature type="signal peptide" evidence="7">
    <location>
        <begin position="1"/>
        <end position="23"/>
    </location>
</feature>
<dbReference type="InParanoid" id="A0A1H9D7H7"/>
<dbReference type="RefSeq" id="WP_090166524.1">
    <property type="nucleotide sequence ID" value="NZ_FOFB01000005.1"/>
</dbReference>
<name>A0A1H9D7H7_9BACT</name>
<protein>
    <submittedName>
        <fullName evidence="9">Arylsulfatase A</fullName>
    </submittedName>
</protein>
<dbReference type="InterPro" id="IPR000917">
    <property type="entry name" value="Sulfatase_N"/>
</dbReference>
<dbReference type="AlphaFoldDB" id="A0A1H9D7H7"/>
<dbReference type="InterPro" id="IPR050738">
    <property type="entry name" value="Sulfatase"/>
</dbReference>
<evidence type="ECO:0000256" key="4">
    <source>
        <dbReference type="ARBA" id="ARBA00022729"/>
    </source>
</evidence>
<evidence type="ECO:0000256" key="5">
    <source>
        <dbReference type="ARBA" id="ARBA00022801"/>
    </source>
</evidence>
<evidence type="ECO:0000256" key="2">
    <source>
        <dbReference type="ARBA" id="ARBA00008779"/>
    </source>
</evidence>
<dbReference type="STRING" id="478744.SAMN05444359_105176"/>
<sequence length="477" mass="52947">MLPIHHSVLLLTICLLVSTCANSDTVSRQERPNIVLIVADDMGWADPAYMGNTLYQTPHLDRLSKTCVNFTQAYAGASNCAPSRSAMLSGLWSQRTGVYTVSPSARGDKRHRRLVPIVNTPFPPDSLELLPQFLQRQGYRTGNFGKYHIGEDPLARGFDRNVAGSKWGYPKGGYFSPFPMPNIKDGPEGQYLTDRLGDEAVRFIQEESGQGSFFLYLPFYSVHTPIQAPDSMVQRYIGRPGITGKEHATYAAMMEALDRNVGKVLAELAARRLEENTIIIFTSDNGGVDKISDQYPLRAGKGAYYEGGTRVPLLIGWPGTISPRVDETPVINLDFYPTLASLTDLEAPAQPLDGTNLSELLLNQKPLASRNLYWHFPIYLEAYRKNGAESRDPLFRTRPGSSMLAGKWKLHEYFEDGGIELYDLSTDRGEQNDLSDVFPGVRDSLRAALQSWRQTTDAPVPTVLNPHFDPELPAAGS</sequence>
<evidence type="ECO:0000256" key="3">
    <source>
        <dbReference type="ARBA" id="ARBA00022723"/>
    </source>
</evidence>
<reference evidence="10" key="1">
    <citation type="submission" date="2016-10" db="EMBL/GenBank/DDBJ databases">
        <authorList>
            <person name="Varghese N."/>
            <person name="Submissions S."/>
        </authorList>
    </citation>
    <scope>NUCLEOTIDE SEQUENCE [LARGE SCALE GENOMIC DNA]</scope>
    <source>
        <strain evidence="10">DSM 24740</strain>
    </source>
</reference>
<gene>
    <name evidence="9" type="ORF">SAMN05444359_105176</name>
</gene>
<evidence type="ECO:0000256" key="1">
    <source>
        <dbReference type="ARBA" id="ARBA00001913"/>
    </source>
</evidence>
<comment type="cofactor">
    <cofactor evidence="1">
        <name>Ca(2+)</name>
        <dbReference type="ChEBI" id="CHEBI:29108"/>
    </cofactor>
</comment>
<dbReference type="Gene3D" id="3.30.1120.10">
    <property type="match status" value="1"/>
</dbReference>
<dbReference type="EMBL" id="FOFB01000005">
    <property type="protein sequence ID" value="SEQ09339.1"/>
    <property type="molecule type" value="Genomic_DNA"/>
</dbReference>
<feature type="chain" id="PRO_5011577057" evidence="7">
    <location>
        <begin position="24"/>
        <end position="477"/>
    </location>
</feature>
<dbReference type="CDD" id="cd16144">
    <property type="entry name" value="ARS_like"/>
    <property type="match status" value="1"/>
</dbReference>
<keyword evidence="4 7" id="KW-0732">Signal</keyword>
<feature type="domain" description="Sulfatase N-terminal" evidence="8">
    <location>
        <begin position="32"/>
        <end position="344"/>
    </location>
</feature>
<dbReference type="Gene3D" id="3.40.720.10">
    <property type="entry name" value="Alkaline Phosphatase, subunit A"/>
    <property type="match status" value="1"/>
</dbReference>
<accession>A0A1H9D7H7</accession>
<dbReference type="InterPro" id="IPR017850">
    <property type="entry name" value="Alkaline_phosphatase_core_sf"/>
</dbReference>
<keyword evidence="5" id="KW-0378">Hydrolase</keyword>
<keyword evidence="6" id="KW-0106">Calcium</keyword>
<keyword evidence="10" id="KW-1185">Reference proteome</keyword>
<dbReference type="SUPFAM" id="SSF53649">
    <property type="entry name" value="Alkaline phosphatase-like"/>
    <property type="match status" value="1"/>
</dbReference>
<evidence type="ECO:0000313" key="9">
    <source>
        <dbReference type="EMBL" id="SEQ09339.1"/>
    </source>
</evidence>
<evidence type="ECO:0000256" key="7">
    <source>
        <dbReference type="SAM" id="SignalP"/>
    </source>
</evidence>
<dbReference type="Pfam" id="PF00884">
    <property type="entry name" value="Sulfatase"/>
    <property type="match status" value="1"/>
</dbReference>
<dbReference type="Proteomes" id="UP000199021">
    <property type="component" value="Unassembled WGS sequence"/>
</dbReference>
<dbReference type="FunCoup" id="A0A1H9D7H7">
    <property type="interactions" value="130"/>
</dbReference>
<evidence type="ECO:0000256" key="6">
    <source>
        <dbReference type="ARBA" id="ARBA00022837"/>
    </source>
</evidence>
<dbReference type="GO" id="GO:0004065">
    <property type="term" value="F:arylsulfatase activity"/>
    <property type="evidence" value="ECO:0007669"/>
    <property type="project" value="TreeGrafter"/>
</dbReference>
<dbReference type="PANTHER" id="PTHR42693:SF42">
    <property type="entry name" value="ARYLSULFATASE G"/>
    <property type="match status" value="1"/>
</dbReference>